<dbReference type="Pfam" id="PF02801">
    <property type="entry name" value="Ketoacyl-synt_C"/>
    <property type="match status" value="1"/>
</dbReference>
<feature type="region of interest" description="Disordered" evidence="7">
    <location>
        <begin position="263"/>
        <end position="282"/>
    </location>
</feature>
<dbReference type="SUPFAM" id="SSF47336">
    <property type="entry name" value="ACP-like"/>
    <property type="match status" value="1"/>
</dbReference>
<dbReference type="Gene3D" id="3.30.70.3290">
    <property type="match status" value="1"/>
</dbReference>
<dbReference type="InterPro" id="IPR041068">
    <property type="entry name" value="HTH_51"/>
</dbReference>
<dbReference type="SMART" id="SM00827">
    <property type="entry name" value="PKS_AT"/>
    <property type="match status" value="1"/>
</dbReference>
<dbReference type="Pfam" id="PF16073">
    <property type="entry name" value="SAT"/>
    <property type="match status" value="1"/>
</dbReference>
<evidence type="ECO:0000256" key="1">
    <source>
        <dbReference type="ARBA" id="ARBA00022450"/>
    </source>
</evidence>
<dbReference type="SUPFAM" id="SSF53335">
    <property type="entry name" value="S-adenosyl-L-methionine-dependent methyltransferases"/>
    <property type="match status" value="1"/>
</dbReference>
<dbReference type="PROSITE" id="PS52019">
    <property type="entry name" value="PKS_MFAS_DH"/>
    <property type="match status" value="1"/>
</dbReference>
<feature type="domain" description="PKS/mFAS DH" evidence="10">
    <location>
        <begin position="1271"/>
        <end position="1582"/>
    </location>
</feature>
<dbReference type="GO" id="GO:0044550">
    <property type="term" value="P:secondary metabolite biosynthetic process"/>
    <property type="evidence" value="ECO:0007669"/>
    <property type="project" value="UniProtKB-ARBA"/>
</dbReference>
<evidence type="ECO:0000256" key="5">
    <source>
        <dbReference type="ARBA" id="ARBA00023315"/>
    </source>
</evidence>
<sequence>MDAQPDTKVLIFGSQTLFPREESFTELRETLLSSSAFQWILDVVYELQGPPASEVADVFCHLDLVHGAKLLDSWIKTGHLPTPLPNIVVTPLVVIGHLVQFIQYKELSRLSNSGSVESLGFCTGLLSAFAISSSRDEAQLQKHGAAAIRLAAFIGAIVDADNFSEGTEEEAVSLSAAWKSTDGESALKSILSSYPEAYISVNYDQRRATITTSSKTVAALIQQLNDARVTATEIGLSGRFHSEVHEDEVDEYIRFVESHASSQLPDASELHHSTRSNNNGEHIKHGKLHEIALRSMLVDTSNWYESVSAVYSSSARSENSKVVVFGADKCVPSSLASKLGSRLIHVADYDDRILRLSGNKPNVPDNRIAVIGMACNVPGATNIQDYWDLLCEGKSQHVEVPSERIKFNSIWRETDKNKKWYGNFIQDYDCFDHKFFKKSPREMASTDPQQRQVLQVVYQAVEQSGYFSSLSSHPKGEDMNIAFYLGVGLDDYEKNIACHPANAYSATGNLRSFGAGKVSHYFGWTGPSLTLDTACSSSAVAVHHACRTILSGESVAAVAGGVNIMTGPDWYHNLGGAGFLSPTGQCKPFDVKGDGYCRGEAVGAVFLKRYTDAIADGNQVLGIIAATSVMQNRNCTAITVPDSPSLADMFRSVTRQAGLEPKEVSVVEAHGTGTPVGDPAEYGGVRAVFGGAQRSNTLALGSVKGLVGHTESASGLTSLIKSLLMIHHGYIPPQASHDTINPSLKMTPEDKIQIHTKLTPWDVKFRAMLINNYGASGSNASMIVTQAPTNKTKIPLQAPIYKSATRFPFWISGFDDRSLVEYCAKLLEFIQRRKDIVLANLAFQISLQSNRTLLRAFIFDASSVDELEQILTTFLKGQQQQYTPVTPPSPRPVILCFGGQISTFVGLDKDVYESVGILRKYLDQVDGTSSALRQNGSIYPGIFQKEAVEDIVDLQTQLFAIQYSVAKAWIEAGVNVAAVVGHSFGELTSLVVSGILSLEDGLRLIIGRARIIQESWGADNGAMMAVEGDLRVINELLSVANGDNADSPATIACYNGPTSFTLGGSVEAIDRVETTLAKDATFKGTKNKRLNVTNAFHSTLVEPLVDQLTQLGEALNFRNPTIPFERSTESGHIGKLGASYVAEHMRQPVFFDHALRRLSQKHPNAVYLEASSNSTITVMASRALGKPEGCHFQALSINAGNGLRPLTDATVNLWREGIDLTFWPHHRIQTAEYTPILLPPYQFEKSRHWMELKDPPKLETAPAPVEKPISNEMWEFVRFEDNEQRSALFRINADSKEFIEYVSGHKVAGSVALCPSILQISIITSALISILPGFNDSKLQPHLKHMISHAPMTINPNKSAWLKAEAIDAHRLVWDFSVVSQDTDKPSGPFLLHFSLRLTLRSVEDEDFKSEFAQFERLITVKRPRSLLNGNVDVDEVIQGRNVYRAFADIVDYDDKYRGVQKIAGRDSESAGRVSWPHNPKHFFNIGLADSFLQVAGIFVNCMTDRSEKEMFISDRIEQWIRSPRLVPSATRPNQWDVYACHHQPSQKEYLCDVFAFDANTGELAEVIMGLRFQRVSKIGLVKMLGGSHPSAAAGAPGPAAAVSHATNGVNGQSTPPKAPVAVTSSQKKKVVKKSPSVNVVKITTEILMNLSGLEAEDVKDDSELAELGIDSLMGMELCREIEAHFKISYDSSELNDIDDFKGLIQSISKAIGTDASEEDEEDAPELVANGHTATHALNGVNWNGNHGTNGNHTNGFNGAHAHADADSVSTLSDASDAVQAILDVFSKVNAKTDDYLLRGGVAGYVDNVLDESNELVIVHILDAFEQLGCPIRHAEAGAKLTRIEHLPRHKRQVDKLYRFLKEAGLVAVDGDTITRTAKAAPIESARSLLESLVQKNLNHESDHRLTSHIGFNLADCLTGKEEGIQLIFSSPEGRKYANEMYGKSPIQTAWMDEMKDIIKQVSQRLFNETSGPIKILELGAGTGGTTSNLIEDLSKIGIPFEYTATDLSSSLVAGLRKRFKGYPFMKFKVIDVEKEPPADLVGSQHLILSTNCVHATRNLKISTKNIHTMLNPSGALLLLELTKPLYWFDLIFGMVEGWWLFEDGRDHALAKPEYWQTVMTSVGYGHVDWTDGNRPENEIQRLILATASSASRYDGPSHPLLSQKYWTDLPAREAAIDSYVEQFTADFYLEPSLQVSQLKAATLDGSYVVLTGATGSLGGQLAAYFATLEEVKAVFCLNRASRMDPLQRQKRSMEDRGVSIDQRALEKLNIFETDTSKPLLGLSPANYEILVGNATHIVHNAWPMSLTRDIHTFKPQFRVMRNLINLARDIAAVRQGKKKASLLLVSSIATIGYNPLHNQRPLVPEQPMTVESVLPTGYGDAKLVCERMIDRTLGRHPDRFRAMAARIGQIAGSAESGYWNPTEHFSFMVKSSLTLRTLPKLSGELSWCPVNDVAASVGELLLAENTPYPIYHIENPSRQPWSEMIGIMADALGIPPANVVPFDEWVAMVKAYPGSADSENPAAKLIDFLDLHFHRMSCGGLVMDTAHAREHSETMAREPPVSAALFHKYVDAWKDMGFLSS</sequence>
<dbReference type="InterPro" id="IPR014043">
    <property type="entry name" value="Acyl_transferase_dom"/>
</dbReference>
<dbReference type="Gene3D" id="3.40.50.720">
    <property type="entry name" value="NAD(P)-binding Rossmann-like Domain"/>
    <property type="match status" value="1"/>
</dbReference>
<keyword evidence="2" id="KW-0597">Phosphoprotein</keyword>
<dbReference type="GO" id="GO:0006633">
    <property type="term" value="P:fatty acid biosynthetic process"/>
    <property type="evidence" value="ECO:0007669"/>
    <property type="project" value="InterPro"/>
</dbReference>
<proteinExistence type="predicted"/>
<dbReference type="SUPFAM" id="SSF52151">
    <property type="entry name" value="FabD/lysophospholipase-like"/>
    <property type="match status" value="1"/>
</dbReference>
<dbReference type="InterPro" id="IPR018201">
    <property type="entry name" value="Ketoacyl_synth_AS"/>
</dbReference>
<dbReference type="InterPro" id="IPR032088">
    <property type="entry name" value="SAT"/>
</dbReference>
<dbReference type="PANTHER" id="PTHR45681:SF6">
    <property type="entry name" value="POLYKETIDE SYNTHASE 37"/>
    <property type="match status" value="1"/>
</dbReference>
<dbReference type="InterPro" id="IPR013120">
    <property type="entry name" value="FAR_NAD-bd"/>
</dbReference>
<dbReference type="OrthoDB" id="329835at2759"/>
<evidence type="ECO:0000256" key="4">
    <source>
        <dbReference type="ARBA" id="ARBA00023268"/>
    </source>
</evidence>
<feature type="domain" description="Carrier" evidence="8">
    <location>
        <begin position="1635"/>
        <end position="1712"/>
    </location>
</feature>
<dbReference type="InterPro" id="IPR036291">
    <property type="entry name" value="NAD(P)-bd_dom_sf"/>
</dbReference>
<dbReference type="InterPro" id="IPR014030">
    <property type="entry name" value="Ketoacyl_synth_N"/>
</dbReference>
<dbReference type="InterPro" id="IPR001227">
    <property type="entry name" value="Ac_transferase_dom_sf"/>
</dbReference>
<feature type="active site" description="Proton donor; for dehydratase activity" evidence="6">
    <location>
        <position position="1490"/>
    </location>
</feature>
<dbReference type="PROSITE" id="PS50075">
    <property type="entry name" value="CARRIER"/>
    <property type="match status" value="1"/>
</dbReference>
<dbReference type="InterPro" id="IPR006162">
    <property type="entry name" value="Ppantetheine_attach_site"/>
</dbReference>
<dbReference type="InterPro" id="IPR042104">
    <property type="entry name" value="PKS_dehydratase_sf"/>
</dbReference>
<dbReference type="SUPFAM" id="SSF53901">
    <property type="entry name" value="Thiolase-like"/>
    <property type="match status" value="1"/>
</dbReference>
<evidence type="ECO:0000256" key="6">
    <source>
        <dbReference type="PROSITE-ProRule" id="PRU01363"/>
    </source>
</evidence>
<keyword evidence="4" id="KW-0511">Multifunctional enzyme</keyword>
<dbReference type="InterPro" id="IPR014031">
    <property type="entry name" value="Ketoacyl_synth_C"/>
</dbReference>
<dbReference type="PANTHER" id="PTHR45681">
    <property type="entry name" value="POLYKETIDE SYNTHASE 44-RELATED"/>
    <property type="match status" value="1"/>
</dbReference>
<dbReference type="SUPFAM" id="SSF55048">
    <property type="entry name" value="Probable ACP-binding domain of malonyl-CoA ACP transacylase"/>
    <property type="match status" value="1"/>
</dbReference>
<dbReference type="EMBL" id="CABFNO020001527">
    <property type="protein sequence ID" value="CAG9994464.1"/>
    <property type="molecule type" value="Genomic_DNA"/>
</dbReference>
<dbReference type="InterPro" id="IPR009081">
    <property type="entry name" value="PP-bd_ACP"/>
</dbReference>
<dbReference type="PROSITE" id="PS00606">
    <property type="entry name" value="KS3_1"/>
    <property type="match status" value="1"/>
</dbReference>
<dbReference type="CDD" id="cd02440">
    <property type="entry name" value="AdoMet_MTases"/>
    <property type="match status" value="1"/>
</dbReference>
<dbReference type="InterPro" id="IPR016039">
    <property type="entry name" value="Thiolase-like"/>
</dbReference>
<dbReference type="Proteomes" id="UP000754883">
    <property type="component" value="Unassembled WGS sequence"/>
</dbReference>
<feature type="region of interest" description="C-terminal hotdog fold" evidence="6">
    <location>
        <begin position="1432"/>
        <end position="1582"/>
    </location>
</feature>
<dbReference type="Gene3D" id="3.10.129.110">
    <property type="entry name" value="Polyketide synthase dehydratase"/>
    <property type="match status" value="1"/>
</dbReference>
<evidence type="ECO:0000313" key="11">
    <source>
        <dbReference type="EMBL" id="CAG9994464.1"/>
    </source>
</evidence>
<dbReference type="SMART" id="SM00825">
    <property type="entry name" value="PKS_KS"/>
    <property type="match status" value="1"/>
</dbReference>
<feature type="active site" description="Proton acceptor; for dehydratase activity" evidence="6">
    <location>
        <position position="1305"/>
    </location>
</feature>
<dbReference type="GO" id="GO:0004315">
    <property type="term" value="F:3-oxoacyl-[acyl-carrier-protein] synthase activity"/>
    <property type="evidence" value="ECO:0007669"/>
    <property type="project" value="InterPro"/>
</dbReference>
<dbReference type="InterPro" id="IPR029063">
    <property type="entry name" value="SAM-dependent_MTases_sf"/>
</dbReference>
<dbReference type="Pfam" id="PF18558">
    <property type="entry name" value="HTH_51"/>
    <property type="match status" value="1"/>
</dbReference>
<evidence type="ECO:0000313" key="12">
    <source>
        <dbReference type="Proteomes" id="UP000754883"/>
    </source>
</evidence>
<dbReference type="Pfam" id="PF08242">
    <property type="entry name" value="Methyltransf_12"/>
    <property type="match status" value="1"/>
</dbReference>
<keyword evidence="3" id="KW-0808">Transferase</keyword>
<gene>
    <name evidence="11" type="ORF">CBYS24578_00013449</name>
</gene>
<name>A0A9N9Y958_9HYPO</name>
<evidence type="ECO:0000259" key="9">
    <source>
        <dbReference type="PROSITE" id="PS52004"/>
    </source>
</evidence>
<dbReference type="Pfam" id="PF00109">
    <property type="entry name" value="ketoacyl-synt"/>
    <property type="match status" value="1"/>
</dbReference>
<feature type="compositionally biased region" description="Polar residues" evidence="7">
    <location>
        <begin position="1607"/>
        <end position="1616"/>
    </location>
</feature>
<accession>A0A9N9Y958</accession>
<keyword evidence="1" id="KW-0596">Phosphopantetheine</keyword>
<reference evidence="11" key="1">
    <citation type="submission" date="2021-10" db="EMBL/GenBank/DDBJ databases">
        <authorList>
            <person name="Piombo E."/>
        </authorList>
    </citation>
    <scope>NUCLEOTIDE SEQUENCE</scope>
</reference>
<dbReference type="InterPro" id="IPR016035">
    <property type="entry name" value="Acyl_Trfase/lysoPLipase"/>
</dbReference>
<dbReference type="InterPro" id="IPR049900">
    <property type="entry name" value="PKS_mFAS_DH"/>
</dbReference>
<dbReference type="Pfam" id="PF00550">
    <property type="entry name" value="PP-binding"/>
    <property type="match status" value="1"/>
</dbReference>
<dbReference type="Gene3D" id="3.40.47.10">
    <property type="match status" value="1"/>
</dbReference>
<dbReference type="InterPro" id="IPR016036">
    <property type="entry name" value="Malonyl_transacylase_ACP-bd"/>
</dbReference>
<organism evidence="11 12">
    <name type="scientific">Clonostachys byssicola</name>
    <dbReference type="NCBI Taxonomy" id="160290"/>
    <lineage>
        <taxon>Eukaryota</taxon>
        <taxon>Fungi</taxon>
        <taxon>Dikarya</taxon>
        <taxon>Ascomycota</taxon>
        <taxon>Pezizomycotina</taxon>
        <taxon>Sordariomycetes</taxon>
        <taxon>Hypocreomycetidae</taxon>
        <taxon>Hypocreales</taxon>
        <taxon>Bionectriaceae</taxon>
        <taxon>Clonostachys</taxon>
    </lineage>
</organism>
<protein>
    <submittedName>
        <fullName evidence="11">Uncharacterized protein</fullName>
    </submittedName>
</protein>
<dbReference type="InterPro" id="IPR050444">
    <property type="entry name" value="Polyketide_Synthase"/>
</dbReference>
<evidence type="ECO:0000259" key="10">
    <source>
        <dbReference type="PROSITE" id="PS52019"/>
    </source>
</evidence>
<dbReference type="SUPFAM" id="SSF51735">
    <property type="entry name" value="NAD(P)-binding Rossmann-fold domains"/>
    <property type="match status" value="1"/>
</dbReference>
<evidence type="ECO:0000256" key="2">
    <source>
        <dbReference type="ARBA" id="ARBA00022553"/>
    </source>
</evidence>
<dbReference type="Pfam" id="PF00698">
    <property type="entry name" value="Acyl_transf_1"/>
    <property type="match status" value="1"/>
</dbReference>
<keyword evidence="12" id="KW-1185">Reference proteome</keyword>
<dbReference type="Pfam" id="PF07993">
    <property type="entry name" value="NAD_binding_4"/>
    <property type="match status" value="1"/>
</dbReference>
<feature type="domain" description="Ketosynthase family 3 (KS3)" evidence="9">
    <location>
        <begin position="365"/>
        <end position="786"/>
    </location>
</feature>
<evidence type="ECO:0000259" key="8">
    <source>
        <dbReference type="PROSITE" id="PS50075"/>
    </source>
</evidence>
<comment type="caution">
    <text evidence="11">The sequence shown here is derived from an EMBL/GenBank/DDBJ whole genome shotgun (WGS) entry which is preliminary data.</text>
</comment>
<feature type="compositionally biased region" description="Low complexity" evidence="7">
    <location>
        <begin position="1594"/>
        <end position="1606"/>
    </location>
</feature>
<dbReference type="Gene3D" id="3.40.366.10">
    <property type="entry name" value="Malonyl-Coenzyme A Acyl Carrier Protein, domain 2"/>
    <property type="match status" value="2"/>
</dbReference>
<dbReference type="InterPro" id="IPR013217">
    <property type="entry name" value="Methyltransf_12"/>
</dbReference>
<dbReference type="Gene3D" id="3.40.50.150">
    <property type="entry name" value="Vaccinia Virus protein VP39"/>
    <property type="match status" value="1"/>
</dbReference>
<dbReference type="Gene3D" id="1.10.1200.10">
    <property type="entry name" value="ACP-like"/>
    <property type="match status" value="1"/>
</dbReference>
<dbReference type="InterPro" id="IPR020841">
    <property type="entry name" value="PKS_Beta-ketoAc_synthase_dom"/>
</dbReference>
<dbReference type="CDD" id="cd00833">
    <property type="entry name" value="PKS"/>
    <property type="match status" value="1"/>
</dbReference>
<dbReference type="PROSITE" id="PS00012">
    <property type="entry name" value="PHOSPHOPANTETHEINE"/>
    <property type="match status" value="1"/>
</dbReference>
<dbReference type="InterPro" id="IPR036736">
    <property type="entry name" value="ACP-like_sf"/>
</dbReference>
<feature type="region of interest" description="Disordered" evidence="7">
    <location>
        <begin position="1594"/>
        <end position="1619"/>
    </location>
</feature>
<keyword evidence="5" id="KW-0012">Acyltransferase</keyword>
<evidence type="ECO:0000256" key="7">
    <source>
        <dbReference type="SAM" id="MobiDB-lite"/>
    </source>
</evidence>
<evidence type="ECO:0000256" key="3">
    <source>
        <dbReference type="ARBA" id="ARBA00022679"/>
    </source>
</evidence>
<feature type="region of interest" description="N-terminal hotdog fold" evidence="6">
    <location>
        <begin position="1271"/>
        <end position="1405"/>
    </location>
</feature>
<dbReference type="PROSITE" id="PS52004">
    <property type="entry name" value="KS3_2"/>
    <property type="match status" value="1"/>
</dbReference>